<proteinExistence type="predicted"/>
<dbReference type="Proteomes" id="UP001158576">
    <property type="component" value="Chromosome 2"/>
</dbReference>
<keyword evidence="2" id="KW-1185">Reference proteome</keyword>
<reference evidence="1 2" key="1">
    <citation type="submission" date="2021-04" db="EMBL/GenBank/DDBJ databases">
        <authorList>
            <person name="Bliznina A."/>
        </authorList>
    </citation>
    <scope>NUCLEOTIDE SEQUENCE [LARGE SCALE GENOMIC DNA]</scope>
</reference>
<evidence type="ECO:0000313" key="1">
    <source>
        <dbReference type="EMBL" id="CAG5111207.1"/>
    </source>
</evidence>
<name>A0ABN7T477_OIKDI</name>
<evidence type="ECO:0000313" key="2">
    <source>
        <dbReference type="Proteomes" id="UP001158576"/>
    </source>
</evidence>
<dbReference type="EMBL" id="OU015567">
    <property type="protein sequence ID" value="CAG5111207.1"/>
    <property type="molecule type" value="Genomic_DNA"/>
</dbReference>
<gene>
    <name evidence="1" type="ORF">OKIOD_LOCUS14302</name>
</gene>
<protein>
    <submittedName>
        <fullName evidence="1">Oidioi.mRNA.OKI2018_I69.chr2.g5537.t1.cds</fullName>
    </submittedName>
</protein>
<accession>A0ABN7T477</accession>
<sequence>MIWLLLLGLVESVVFNEKKVFDQDFYGGIWLNQEYEYLRFEDVSSYGGLYRKKYNLDKDKLNAKDVWNEGLGNL</sequence>
<organism evidence="1 2">
    <name type="scientific">Oikopleura dioica</name>
    <name type="common">Tunicate</name>
    <dbReference type="NCBI Taxonomy" id="34765"/>
    <lineage>
        <taxon>Eukaryota</taxon>
        <taxon>Metazoa</taxon>
        <taxon>Chordata</taxon>
        <taxon>Tunicata</taxon>
        <taxon>Appendicularia</taxon>
        <taxon>Copelata</taxon>
        <taxon>Oikopleuridae</taxon>
        <taxon>Oikopleura</taxon>
    </lineage>
</organism>